<evidence type="ECO:0000256" key="4">
    <source>
        <dbReference type="ARBA" id="ARBA00022597"/>
    </source>
</evidence>
<dbReference type="PROSITE" id="PS51098">
    <property type="entry name" value="PTS_EIIB_TYPE_1"/>
    <property type="match status" value="1"/>
</dbReference>
<dbReference type="AlphaFoldDB" id="A0A3S2TW06"/>
<evidence type="ECO:0000256" key="6">
    <source>
        <dbReference type="ARBA" id="ARBA00022683"/>
    </source>
</evidence>
<keyword evidence="10 12" id="KW-0472">Membrane</keyword>
<dbReference type="PROSITE" id="PS51103">
    <property type="entry name" value="PTS_EIIC_TYPE_1"/>
    <property type="match status" value="1"/>
</dbReference>
<feature type="transmembrane region" description="Helical" evidence="12">
    <location>
        <begin position="387"/>
        <end position="404"/>
    </location>
</feature>
<feature type="transmembrane region" description="Helical" evidence="12">
    <location>
        <begin position="215"/>
        <end position="235"/>
    </location>
</feature>
<feature type="transmembrane region" description="Helical" evidence="12">
    <location>
        <begin position="180"/>
        <end position="195"/>
    </location>
</feature>
<dbReference type="InterPro" id="IPR050558">
    <property type="entry name" value="PTS_Sugar-Specific_Components"/>
</dbReference>
<keyword evidence="3" id="KW-1003">Cell membrane</keyword>
<dbReference type="PANTHER" id="PTHR30175">
    <property type="entry name" value="PHOSPHOTRANSFERASE SYSTEM TRANSPORT PROTEIN"/>
    <property type="match status" value="1"/>
</dbReference>
<feature type="domain" description="PTS EIIC type-1" evidence="14">
    <location>
        <begin position="110"/>
        <end position="467"/>
    </location>
</feature>
<comment type="subcellular location">
    <subcellularLocation>
        <location evidence="1">Cell membrane</location>
        <topology evidence="1">Multi-pass membrane protein</topology>
    </subcellularLocation>
</comment>
<evidence type="ECO:0000256" key="9">
    <source>
        <dbReference type="ARBA" id="ARBA00022989"/>
    </source>
</evidence>
<proteinExistence type="predicted"/>
<dbReference type="FunFam" id="3.30.1360.60:FF:000001">
    <property type="entry name" value="PTS system glucose-specific IIBC component PtsG"/>
    <property type="match status" value="1"/>
</dbReference>
<evidence type="ECO:0000256" key="1">
    <source>
        <dbReference type="ARBA" id="ARBA00004651"/>
    </source>
</evidence>
<feature type="active site" description="Phosphocysteine intermediate; for EIIB activity" evidence="11">
    <location>
        <position position="32"/>
    </location>
</feature>
<keyword evidence="4 15" id="KW-0762">Sugar transport</keyword>
<dbReference type="InterPro" id="IPR013013">
    <property type="entry name" value="PTS_EIIC_1"/>
</dbReference>
<evidence type="ECO:0000313" key="16">
    <source>
        <dbReference type="Proteomes" id="UP000288024"/>
    </source>
</evidence>
<evidence type="ECO:0000256" key="2">
    <source>
        <dbReference type="ARBA" id="ARBA00022448"/>
    </source>
</evidence>
<evidence type="ECO:0000256" key="3">
    <source>
        <dbReference type="ARBA" id="ARBA00022475"/>
    </source>
</evidence>
<keyword evidence="5" id="KW-0808">Transferase</keyword>
<dbReference type="PANTHER" id="PTHR30175:SF1">
    <property type="entry name" value="PTS SYSTEM ARBUTIN-, CELLOBIOSE-, AND SALICIN-SPECIFIC EIIBC COMPONENT-RELATED"/>
    <property type="match status" value="1"/>
</dbReference>
<evidence type="ECO:0000256" key="7">
    <source>
        <dbReference type="ARBA" id="ARBA00022692"/>
    </source>
</evidence>
<dbReference type="GO" id="GO:0016301">
    <property type="term" value="F:kinase activity"/>
    <property type="evidence" value="ECO:0007669"/>
    <property type="project" value="UniProtKB-KW"/>
</dbReference>
<feature type="transmembrane region" description="Helical" evidence="12">
    <location>
        <begin position="149"/>
        <end position="168"/>
    </location>
</feature>
<keyword evidence="9 12" id="KW-1133">Transmembrane helix</keyword>
<feature type="transmembrane region" description="Helical" evidence="12">
    <location>
        <begin position="279"/>
        <end position="299"/>
    </location>
</feature>
<evidence type="ECO:0000259" key="13">
    <source>
        <dbReference type="PROSITE" id="PS51098"/>
    </source>
</evidence>
<keyword evidence="2" id="KW-0813">Transport</keyword>
<dbReference type="Proteomes" id="UP000288024">
    <property type="component" value="Unassembled WGS sequence"/>
</dbReference>
<dbReference type="InterPro" id="IPR001996">
    <property type="entry name" value="PTS_IIB_1"/>
</dbReference>
<dbReference type="GO" id="GO:0009401">
    <property type="term" value="P:phosphoenolpyruvate-dependent sugar phosphotransferase system"/>
    <property type="evidence" value="ECO:0007669"/>
    <property type="project" value="UniProtKB-KW"/>
</dbReference>
<dbReference type="GO" id="GO:0090589">
    <property type="term" value="F:protein-phosphocysteine-trehalose phosphotransferase system transporter activity"/>
    <property type="evidence" value="ECO:0007669"/>
    <property type="project" value="TreeGrafter"/>
</dbReference>
<dbReference type="GO" id="GO:0005886">
    <property type="term" value="C:plasma membrane"/>
    <property type="evidence" value="ECO:0007669"/>
    <property type="project" value="UniProtKB-SubCell"/>
</dbReference>
<keyword evidence="6" id="KW-0598">Phosphotransferase system</keyword>
<comment type="caution">
    <text evidence="15">The sequence shown here is derived from an EMBL/GenBank/DDBJ whole genome shotgun (WGS) entry which is preliminary data.</text>
</comment>
<dbReference type="Gene3D" id="3.30.1360.60">
    <property type="entry name" value="Glucose permease domain IIB"/>
    <property type="match status" value="1"/>
</dbReference>
<evidence type="ECO:0000259" key="14">
    <source>
        <dbReference type="PROSITE" id="PS51103"/>
    </source>
</evidence>
<name>A0A3S2TW06_9BACI</name>
<keyword evidence="7 12" id="KW-0812">Transmembrane</keyword>
<evidence type="ECO:0000256" key="10">
    <source>
        <dbReference type="ARBA" id="ARBA00023136"/>
    </source>
</evidence>
<keyword evidence="8" id="KW-0418">Kinase</keyword>
<feature type="domain" description="PTS EIIB type-1" evidence="13">
    <location>
        <begin position="10"/>
        <end position="92"/>
    </location>
</feature>
<protein>
    <submittedName>
        <fullName evidence="15">PTS sugar transporter</fullName>
    </submittedName>
</protein>
<dbReference type="SUPFAM" id="SSF55604">
    <property type="entry name" value="Glucose permease domain IIB"/>
    <property type="match status" value="1"/>
</dbReference>
<dbReference type="GO" id="GO:0015771">
    <property type="term" value="P:trehalose transport"/>
    <property type="evidence" value="ECO:0007669"/>
    <property type="project" value="TreeGrafter"/>
</dbReference>
<dbReference type="InterPro" id="IPR018113">
    <property type="entry name" value="PTrfase_EIIB_Cys"/>
</dbReference>
<dbReference type="EMBL" id="RZTZ01000002">
    <property type="protein sequence ID" value="RVT65717.1"/>
    <property type="molecule type" value="Genomic_DNA"/>
</dbReference>
<feature type="transmembrane region" description="Helical" evidence="12">
    <location>
        <begin position="431"/>
        <end position="450"/>
    </location>
</feature>
<feature type="transmembrane region" description="Helical" evidence="12">
    <location>
        <begin position="329"/>
        <end position="349"/>
    </location>
</feature>
<keyword evidence="16" id="KW-1185">Reference proteome</keyword>
<dbReference type="CDD" id="cd00212">
    <property type="entry name" value="PTS_IIB_glc"/>
    <property type="match status" value="1"/>
</dbReference>
<evidence type="ECO:0000256" key="11">
    <source>
        <dbReference type="PROSITE-ProRule" id="PRU00421"/>
    </source>
</evidence>
<dbReference type="GO" id="GO:0008982">
    <property type="term" value="F:protein-N(PI)-phosphohistidine-sugar phosphotransferase activity"/>
    <property type="evidence" value="ECO:0007669"/>
    <property type="project" value="InterPro"/>
</dbReference>
<dbReference type="InterPro" id="IPR003352">
    <property type="entry name" value="PTS_EIIC"/>
</dbReference>
<sequence>MRGCFRMKEKEAVKRIIENVGGKDNIKKAWHCMTRLRFDLVDQAKIDHESVKQVNGVIGEQLQNDQYQVIIGTNVQVYYNALMEELEVDENTISTIEEKSSKGMFGRLLDVVSGVFGPIVPAIAGAGMIKGVLAGLIALNILSKESETVVILDLIASGVFYFLPFFLAASAAKIFKTNQYLAIAVAGGLMYPTLLDAAKLGEITKYYFLGLPIPVINYSGTVIPIILSVWALSYIHRWVDKWMPSVLRTVFTPTLTLFLVIPVTLIVTGPLGSYVGRGLAYMVEFLFNVSPILAGVVMGGARPIEIVFGVHHAITPIALQNFADKGYDMLMPMMFMTNMAIAGATFAMFFKANSKTEKSVILSATISAILGITEPALFGVLIRNKKAFIACTIGSTIAATFFAVMGVRIYGYILSSIVSLVAYVGPYFPYAIAGIIIAIGTAFSITFLTVKKNSFGAGHKDTPVQKISG</sequence>
<feature type="transmembrane region" description="Helical" evidence="12">
    <location>
        <begin position="108"/>
        <end position="129"/>
    </location>
</feature>
<evidence type="ECO:0000256" key="12">
    <source>
        <dbReference type="SAM" id="Phobius"/>
    </source>
</evidence>
<accession>A0A3S2TW06</accession>
<dbReference type="InterPro" id="IPR036878">
    <property type="entry name" value="Glu_permease_IIB"/>
</dbReference>
<feature type="transmembrane region" description="Helical" evidence="12">
    <location>
        <begin position="361"/>
        <end position="381"/>
    </location>
</feature>
<dbReference type="PROSITE" id="PS01035">
    <property type="entry name" value="PTS_EIIB_TYPE_1_CYS"/>
    <property type="match status" value="1"/>
</dbReference>
<reference evidence="15 16" key="1">
    <citation type="submission" date="2019-01" db="EMBL/GenBank/DDBJ databases">
        <title>Bacillus sp. M5HDSG1-1, whole genome shotgun sequence.</title>
        <authorList>
            <person name="Tuo L."/>
        </authorList>
    </citation>
    <scope>NUCLEOTIDE SEQUENCE [LARGE SCALE GENOMIC DNA]</scope>
    <source>
        <strain evidence="15 16">M5HDSG1-1</strain>
    </source>
</reference>
<organism evidence="15 16">
    <name type="scientific">Niallia taxi</name>
    <dbReference type="NCBI Taxonomy" id="2499688"/>
    <lineage>
        <taxon>Bacteria</taxon>
        <taxon>Bacillati</taxon>
        <taxon>Bacillota</taxon>
        <taxon>Bacilli</taxon>
        <taxon>Bacillales</taxon>
        <taxon>Bacillaceae</taxon>
        <taxon>Niallia</taxon>
    </lineage>
</organism>
<gene>
    <name evidence="15" type="ORF">EM808_08735</name>
</gene>
<evidence type="ECO:0000313" key="15">
    <source>
        <dbReference type="EMBL" id="RVT65717.1"/>
    </source>
</evidence>
<dbReference type="Pfam" id="PF00367">
    <property type="entry name" value="PTS_EIIB"/>
    <property type="match status" value="1"/>
</dbReference>
<feature type="transmembrane region" description="Helical" evidence="12">
    <location>
        <begin position="247"/>
        <end position="267"/>
    </location>
</feature>
<evidence type="ECO:0000256" key="5">
    <source>
        <dbReference type="ARBA" id="ARBA00022679"/>
    </source>
</evidence>
<dbReference type="Pfam" id="PF02378">
    <property type="entry name" value="PTS_EIIC"/>
    <property type="match status" value="1"/>
</dbReference>
<evidence type="ECO:0000256" key="8">
    <source>
        <dbReference type="ARBA" id="ARBA00022777"/>
    </source>
</evidence>